<keyword evidence="2" id="KW-0004">4Fe-4S</keyword>
<keyword evidence="1" id="KW-0813">Transport</keyword>
<dbReference type="EMBL" id="FWXY01000022">
    <property type="protein sequence ID" value="SMD02682.1"/>
    <property type="molecule type" value="Genomic_DNA"/>
</dbReference>
<evidence type="ECO:0000256" key="2">
    <source>
        <dbReference type="ARBA" id="ARBA00022485"/>
    </source>
</evidence>
<dbReference type="Gene3D" id="1.10.1060.10">
    <property type="entry name" value="Alpha-helical ferredoxin"/>
    <property type="match status" value="1"/>
</dbReference>
<dbReference type="PROSITE" id="PS51379">
    <property type="entry name" value="4FE4S_FER_2"/>
    <property type="match status" value="1"/>
</dbReference>
<dbReference type="InterPro" id="IPR017896">
    <property type="entry name" value="4Fe4S_Fe-S-bd"/>
</dbReference>
<dbReference type="InterPro" id="IPR009051">
    <property type="entry name" value="Helical_ferredxn"/>
</dbReference>
<gene>
    <name evidence="8" type="ORF">SAMN02746065_12257</name>
</gene>
<evidence type="ECO:0000256" key="1">
    <source>
        <dbReference type="ARBA" id="ARBA00022448"/>
    </source>
</evidence>
<dbReference type="GO" id="GO:0016491">
    <property type="term" value="F:oxidoreductase activity"/>
    <property type="evidence" value="ECO:0007669"/>
    <property type="project" value="UniProtKB-ARBA"/>
</dbReference>
<evidence type="ECO:0000256" key="6">
    <source>
        <dbReference type="ARBA" id="ARBA00023014"/>
    </source>
</evidence>
<evidence type="ECO:0000313" key="9">
    <source>
        <dbReference type="Proteomes" id="UP000192418"/>
    </source>
</evidence>
<feature type="domain" description="4Fe-4S ferredoxin-type" evidence="7">
    <location>
        <begin position="44"/>
        <end position="75"/>
    </location>
</feature>
<keyword evidence="3" id="KW-0479">Metal-binding</keyword>
<dbReference type="InterPro" id="IPR004017">
    <property type="entry name" value="Cys_rich_dom"/>
</dbReference>
<keyword evidence="9" id="KW-1185">Reference proteome</keyword>
<evidence type="ECO:0000256" key="5">
    <source>
        <dbReference type="ARBA" id="ARBA00023004"/>
    </source>
</evidence>
<dbReference type="SUPFAM" id="SSF46548">
    <property type="entry name" value="alpha-helical ferredoxin"/>
    <property type="match status" value="1"/>
</dbReference>
<dbReference type="PANTHER" id="PTHR43551:SF1">
    <property type="entry name" value="HETERODISULFIDE REDUCTASE"/>
    <property type="match status" value="1"/>
</dbReference>
<sequence length="451" mass="50556">MKDSVQNPGKGDENLKSIDRDEAFPLDLDVRDDVPLLRDYFRETAPDSGQPDICLQCGACASGCPASGVFDMDPRKLVRMVAMGLDNELLDNPWVWVCTLCNRCVLACPMNIHISRLVFLVRIHWDAAAKPVSLMELCQDCLGTDTGSSLGVDRVDWRFIIEDTADDARNNQEGFESLAVPVDKKGADFFLIQSSHIPLTEPEEMPPLWKILHLSRVHWTYGSSAWAADNACMYIGDINAWEKMVRLRARAVEELGCKVLLNTECGHDNWAMMRGLERFKINHNFKVKSIIEYYAKWIRQGRLRVTSDWNRNLKVRFTVQDPCQLTRDRTDIAKSLRVVVKQAVGEENFVDMSPGGAQNYCCGGGGGALDSGFIEGRRDYGKIKLDQILKTEASYCITPCNSCFRQINDLGRHHGAGFYTVHLWTVLCLSLGILGPGERKYLGPDLASVGL</sequence>
<dbReference type="Pfam" id="PF02754">
    <property type="entry name" value="CCG"/>
    <property type="match status" value="1"/>
</dbReference>
<organism evidence="8 9">
    <name type="scientific">Desulfocicer vacuolatum DSM 3385</name>
    <dbReference type="NCBI Taxonomy" id="1121400"/>
    <lineage>
        <taxon>Bacteria</taxon>
        <taxon>Pseudomonadati</taxon>
        <taxon>Thermodesulfobacteriota</taxon>
        <taxon>Desulfobacteria</taxon>
        <taxon>Desulfobacterales</taxon>
        <taxon>Desulfobacteraceae</taxon>
        <taxon>Desulfocicer</taxon>
    </lineage>
</organism>
<dbReference type="PROSITE" id="PS00198">
    <property type="entry name" value="4FE4S_FER_1"/>
    <property type="match status" value="1"/>
</dbReference>
<proteinExistence type="predicted"/>
<keyword evidence="5" id="KW-0408">Iron</keyword>
<dbReference type="Proteomes" id="UP000192418">
    <property type="component" value="Unassembled WGS sequence"/>
</dbReference>
<accession>A0A1W2DZY1</accession>
<protein>
    <submittedName>
        <fullName evidence="8">Fe-S oxidoreductase</fullName>
    </submittedName>
</protein>
<dbReference type="AlphaFoldDB" id="A0A1W2DZY1"/>
<dbReference type="STRING" id="1121400.SAMN02746065_12257"/>
<evidence type="ECO:0000259" key="7">
    <source>
        <dbReference type="PROSITE" id="PS51379"/>
    </source>
</evidence>
<name>A0A1W2DZY1_9BACT</name>
<dbReference type="Pfam" id="PF13183">
    <property type="entry name" value="Fer4_8"/>
    <property type="match status" value="1"/>
</dbReference>
<dbReference type="PANTHER" id="PTHR43551">
    <property type="entry name" value="FUMARATE REDUCTASE IRON-SULFUR SUBUNIT"/>
    <property type="match status" value="1"/>
</dbReference>
<dbReference type="InterPro" id="IPR017900">
    <property type="entry name" value="4Fe4S_Fe_S_CS"/>
</dbReference>
<keyword evidence="6" id="KW-0411">Iron-sulfur</keyword>
<evidence type="ECO:0000313" key="8">
    <source>
        <dbReference type="EMBL" id="SMD02682.1"/>
    </source>
</evidence>
<evidence type="ECO:0000256" key="4">
    <source>
        <dbReference type="ARBA" id="ARBA00022982"/>
    </source>
</evidence>
<dbReference type="OrthoDB" id="9786127at2"/>
<keyword evidence="4" id="KW-0249">Electron transport</keyword>
<dbReference type="RefSeq" id="WP_084071168.1">
    <property type="nucleotide sequence ID" value="NZ_FWXY01000022.1"/>
</dbReference>
<evidence type="ECO:0000256" key="3">
    <source>
        <dbReference type="ARBA" id="ARBA00022723"/>
    </source>
</evidence>
<dbReference type="GO" id="GO:0051539">
    <property type="term" value="F:4 iron, 4 sulfur cluster binding"/>
    <property type="evidence" value="ECO:0007669"/>
    <property type="project" value="UniProtKB-KW"/>
</dbReference>
<reference evidence="8 9" key="1">
    <citation type="submission" date="2017-04" db="EMBL/GenBank/DDBJ databases">
        <authorList>
            <person name="Afonso C.L."/>
            <person name="Miller P.J."/>
            <person name="Scott M.A."/>
            <person name="Spackman E."/>
            <person name="Goraichik I."/>
            <person name="Dimitrov K.M."/>
            <person name="Suarez D.L."/>
            <person name="Swayne D.E."/>
        </authorList>
    </citation>
    <scope>NUCLEOTIDE SEQUENCE [LARGE SCALE GENOMIC DNA]</scope>
    <source>
        <strain evidence="8 9">DSM 3385</strain>
    </source>
</reference>
<dbReference type="GO" id="GO:0046872">
    <property type="term" value="F:metal ion binding"/>
    <property type="evidence" value="ECO:0007669"/>
    <property type="project" value="UniProtKB-KW"/>
</dbReference>